<proteinExistence type="predicted"/>
<evidence type="ECO:0000313" key="3">
    <source>
        <dbReference type="Proteomes" id="UP000028181"/>
    </source>
</evidence>
<gene>
    <name evidence="2" type="ORF">RG540_CH03180</name>
</gene>
<feature type="region of interest" description="Disordered" evidence="1">
    <location>
        <begin position="194"/>
        <end position="213"/>
    </location>
</feature>
<evidence type="ECO:0000313" key="2">
    <source>
        <dbReference type="EMBL" id="CDN46511.1"/>
    </source>
</evidence>
<organism evidence="2 3">
    <name type="scientific">Neorhizobium galegae bv. orientalis str. HAMBI 540</name>
    <dbReference type="NCBI Taxonomy" id="1028800"/>
    <lineage>
        <taxon>Bacteria</taxon>
        <taxon>Pseudomonadati</taxon>
        <taxon>Pseudomonadota</taxon>
        <taxon>Alphaproteobacteria</taxon>
        <taxon>Hyphomicrobiales</taxon>
        <taxon>Rhizobiaceae</taxon>
        <taxon>Rhizobium/Agrobacterium group</taxon>
        <taxon>Neorhizobium</taxon>
    </lineage>
</organism>
<keyword evidence="3" id="KW-1185">Reference proteome</keyword>
<dbReference type="KEGG" id="ngg:RG540_CH03180"/>
<accession>A0A068SLC8</accession>
<dbReference type="EMBL" id="HG938353">
    <property type="protein sequence ID" value="CDN46511.1"/>
    <property type="molecule type" value="Genomic_DNA"/>
</dbReference>
<feature type="region of interest" description="Disordered" evidence="1">
    <location>
        <begin position="225"/>
        <end position="245"/>
    </location>
</feature>
<dbReference type="AlphaFoldDB" id="A0A068SLC8"/>
<evidence type="ECO:0008006" key="4">
    <source>
        <dbReference type="Google" id="ProtNLM"/>
    </source>
</evidence>
<dbReference type="PATRIC" id="fig|1028800.3.peg.323"/>
<dbReference type="RefSeq" id="WP_038583914.1">
    <property type="nucleotide sequence ID" value="NZ_HG938353.1"/>
</dbReference>
<dbReference type="Proteomes" id="UP000028181">
    <property type="component" value="Chromosome I"/>
</dbReference>
<evidence type="ECO:0000256" key="1">
    <source>
        <dbReference type="SAM" id="MobiDB-lite"/>
    </source>
</evidence>
<dbReference type="eggNOG" id="COG5403">
    <property type="taxonomic scope" value="Bacteria"/>
</dbReference>
<protein>
    <recommendedName>
        <fullName evidence="4">DUF937 domain-containing protein</fullName>
    </recommendedName>
</protein>
<reference evidence="3" key="1">
    <citation type="journal article" date="2014" name="BMC Genomics">
        <title>Genome sequencing of two Neorhizobium galegae strains reveals a noeT gene responsible for the unusual acetylation of the nodulation factors.</title>
        <authorList>
            <person name="Osterman J."/>
            <person name="Marsh J."/>
            <person name="Laine P.K."/>
            <person name="Zeng Z."/>
            <person name="Alatalo E."/>
            <person name="Sullivan J.T."/>
            <person name="Young J.P."/>
            <person name="Thomas-Oates J."/>
            <person name="Paulin L."/>
            <person name="Lindstrom K."/>
        </authorList>
    </citation>
    <scope>NUCLEOTIDE SEQUENCE [LARGE SCALE GENOMIC DNA]</scope>
    <source>
        <strain evidence="3">HAMBI 540</strain>
    </source>
</reference>
<dbReference type="GeneID" id="24256185"/>
<dbReference type="InterPro" id="IPR009282">
    <property type="entry name" value="DUF937"/>
</dbReference>
<sequence>MLPLFDMMLRAQNGTGMDAIAKQFNLAQEQATQAMAALMPAFSSGLKRTSANPYDLTSLMSSMVSGAYSKYFEDLTKTFTPQGTMDGNAVLEKLFGSKEVSRAIAAQAEQLTGIGQEVFKKMMPAMADTLMGGLFKQMSGQMTGANEAFAASPIGQMQQQWLESMGLQPKAKPQSAANPFDNPFAQAMRSMWGLDKPEQPQPSTGNPFADNPFAKAFQDMMGSAFATPSNTAAPAPEKPKDAPAAEANPYRDVLNNMFDSGLEVQKSYQKNMEAIFDTYLRNGTGANAEPAATPAAPKPSK</sequence>
<dbReference type="HOGENOM" id="CLU_969350_0_0_5"/>
<dbReference type="OrthoDB" id="5526542at2"/>
<dbReference type="Pfam" id="PF06078">
    <property type="entry name" value="DUF937"/>
    <property type="match status" value="1"/>
</dbReference>
<name>A0A068SLC8_NEOGA</name>